<evidence type="ECO:0000313" key="7">
    <source>
        <dbReference type="EMBL" id="QKG72237.1"/>
    </source>
</evidence>
<dbReference type="GO" id="GO:0070180">
    <property type="term" value="F:large ribosomal subunit rRNA binding"/>
    <property type="evidence" value="ECO:0007669"/>
    <property type="project" value="UniProtKB-UniRule"/>
</dbReference>
<keyword evidence="8" id="KW-1185">Reference proteome</keyword>
<dbReference type="InterPro" id="IPR022973">
    <property type="entry name" value="Ribosomal_uL10_bac"/>
</dbReference>
<gene>
    <name evidence="6 7" type="primary">rplJ</name>
    <name evidence="7" type="ORF">HQR01_13155</name>
</gene>
<dbReference type="InterPro" id="IPR002363">
    <property type="entry name" value="Ribosomal_uL10_CS_bac"/>
</dbReference>
<dbReference type="Pfam" id="PF00466">
    <property type="entry name" value="Ribosomal_L10"/>
    <property type="match status" value="1"/>
</dbReference>
<dbReference type="HAMAP" id="MF_00362">
    <property type="entry name" value="Ribosomal_uL10"/>
    <property type="match status" value="1"/>
</dbReference>
<dbReference type="Gene3D" id="6.10.250.290">
    <property type="match status" value="1"/>
</dbReference>
<dbReference type="InterPro" id="IPR047865">
    <property type="entry name" value="Ribosomal_uL10_bac_type"/>
</dbReference>
<comment type="similarity">
    <text evidence="2 6">Belongs to the universal ribosomal protein uL10 family.</text>
</comment>
<dbReference type="PROSITE" id="PS01109">
    <property type="entry name" value="RIBOSOMAL_L10"/>
    <property type="match status" value="1"/>
</dbReference>
<keyword evidence="4 6" id="KW-0687">Ribonucleoprotein</keyword>
<protein>
    <recommendedName>
        <fullName evidence="5 6">Large ribosomal subunit protein uL10</fullName>
    </recommendedName>
</protein>
<keyword evidence="6" id="KW-0699">rRNA-binding</keyword>
<evidence type="ECO:0000256" key="2">
    <source>
        <dbReference type="ARBA" id="ARBA00008889"/>
    </source>
</evidence>
<keyword evidence="6" id="KW-0694">RNA-binding</keyword>
<comment type="subunit">
    <text evidence="6">Part of the ribosomal stalk of the 50S ribosomal subunit. The N-terminus interacts with L11 and the large rRNA to form the base of the stalk. The C-terminus forms an elongated spine to which L12 dimers bind in a sequential fashion forming a multimeric L10(L12)X complex.</text>
</comment>
<dbReference type="InterPro" id="IPR001790">
    <property type="entry name" value="Ribosomal_uL10"/>
</dbReference>
<dbReference type="Proteomes" id="UP000504693">
    <property type="component" value="Chromosome"/>
</dbReference>
<dbReference type="Gene3D" id="3.30.70.1730">
    <property type="match status" value="1"/>
</dbReference>
<dbReference type="GO" id="GO:0015934">
    <property type="term" value="C:large ribosomal subunit"/>
    <property type="evidence" value="ECO:0007669"/>
    <property type="project" value="InterPro"/>
</dbReference>
<keyword evidence="3 6" id="KW-0689">Ribosomal protein</keyword>
<name>A0A7D4AUU6_9SPHN</name>
<dbReference type="GO" id="GO:0006412">
    <property type="term" value="P:translation"/>
    <property type="evidence" value="ECO:0007669"/>
    <property type="project" value="UniProtKB-UniRule"/>
</dbReference>
<dbReference type="PANTHER" id="PTHR11560">
    <property type="entry name" value="39S RIBOSOMAL PROTEIN L10, MITOCHONDRIAL"/>
    <property type="match status" value="1"/>
</dbReference>
<dbReference type="EMBL" id="CP053921">
    <property type="protein sequence ID" value="QKG72237.1"/>
    <property type="molecule type" value="Genomic_DNA"/>
</dbReference>
<dbReference type="AlphaFoldDB" id="A0A7D4AUU6"/>
<evidence type="ECO:0000313" key="8">
    <source>
        <dbReference type="Proteomes" id="UP000504693"/>
    </source>
</evidence>
<dbReference type="CDD" id="cd05797">
    <property type="entry name" value="Ribosomal_L10"/>
    <property type="match status" value="1"/>
</dbReference>
<comment type="function">
    <text evidence="1 6">Forms part of the ribosomal stalk, playing a central role in the interaction of the ribosome with GTP-bound translation factors.</text>
</comment>
<dbReference type="NCBIfam" id="NF000955">
    <property type="entry name" value="PRK00099.1-1"/>
    <property type="match status" value="1"/>
</dbReference>
<accession>A0A7D4AUU6</accession>
<sequence>MDRSQKADSVAQLSEIFAQSGVVVITRNLGLSVAQSTELRAKMRDAGASYKVAKNRLAKLALKDTDYAGLDEYLTGPTALGYSEDPVAAAKAVVEFAKTTDKIEIVGGSMGATKLDEAGVKALASMPSLDELRGKIVGLVNAPATKVVQLVNAPASKLARVFGAYGAKEAA</sequence>
<evidence type="ECO:0000256" key="4">
    <source>
        <dbReference type="ARBA" id="ARBA00023274"/>
    </source>
</evidence>
<dbReference type="KEGG" id="emv:HQR01_13155"/>
<proteinExistence type="inferred from homology"/>
<dbReference type="SUPFAM" id="SSF160369">
    <property type="entry name" value="Ribosomal protein L10-like"/>
    <property type="match status" value="1"/>
</dbReference>
<evidence type="ECO:0000256" key="3">
    <source>
        <dbReference type="ARBA" id="ARBA00022980"/>
    </source>
</evidence>
<evidence type="ECO:0000256" key="6">
    <source>
        <dbReference type="HAMAP-Rule" id="MF_00362"/>
    </source>
</evidence>
<dbReference type="GO" id="GO:0003735">
    <property type="term" value="F:structural constituent of ribosome"/>
    <property type="evidence" value="ECO:0007669"/>
    <property type="project" value="InterPro"/>
</dbReference>
<reference evidence="7 8" key="1">
    <citation type="submission" date="2020-05" db="EMBL/GenBank/DDBJ databases">
        <title>Erythrobacter mangrovi sp. nov., isolated from rhizosphere soil of mangrove plant (Kandelia candel).</title>
        <authorList>
            <person name="Ye Y.H."/>
        </authorList>
    </citation>
    <scope>NUCLEOTIDE SEQUENCE [LARGE SCALE GENOMIC DNA]</scope>
    <source>
        <strain evidence="7 8">EB310</strain>
    </source>
</reference>
<dbReference type="InterPro" id="IPR043141">
    <property type="entry name" value="Ribosomal_uL10-like_sf"/>
</dbReference>
<organism evidence="7 8">
    <name type="scientific">Erythrobacter mangrovi</name>
    <dbReference type="NCBI Taxonomy" id="2739433"/>
    <lineage>
        <taxon>Bacteria</taxon>
        <taxon>Pseudomonadati</taxon>
        <taxon>Pseudomonadota</taxon>
        <taxon>Alphaproteobacteria</taxon>
        <taxon>Sphingomonadales</taxon>
        <taxon>Erythrobacteraceae</taxon>
        <taxon>Erythrobacter/Porphyrobacter group</taxon>
        <taxon>Erythrobacter</taxon>
    </lineage>
</organism>
<dbReference type="RefSeq" id="WP_173215308.1">
    <property type="nucleotide sequence ID" value="NZ_CP053921.1"/>
</dbReference>
<evidence type="ECO:0000256" key="1">
    <source>
        <dbReference type="ARBA" id="ARBA00002633"/>
    </source>
</evidence>
<evidence type="ECO:0000256" key="5">
    <source>
        <dbReference type="ARBA" id="ARBA00035202"/>
    </source>
</evidence>